<reference evidence="2" key="1">
    <citation type="submission" date="2019-08" db="EMBL/GenBank/DDBJ databases">
        <title>Complete genome sequence of a mangrove-derived Streptomyces xiamenensis.</title>
        <authorList>
            <person name="Xu J."/>
        </authorList>
    </citation>
    <scope>NUCLEOTIDE SEQUENCE</scope>
    <source>
        <strain evidence="2">318</strain>
    </source>
</reference>
<feature type="transmembrane region" description="Helical" evidence="1">
    <location>
        <begin position="44"/>
        <end position="63"/>
    </location>
</feature>
<gene>
    <name evidence="2" type="ORF">SXIM_14220</name>
</gene>
<dbReference type="KEGG" id="sxi:SXIM_14220"/>
<name>A0A0F7CNF2_9ACTN</name>
<dbReference type="AlphaFoldDB" id="A0A0F7CNF2"/>
<keyword evidence="1" id="KW-0812">Transmembrane</keyword>
<feature type="transmembrane region" description="Helical" evidence="1">
    <location>
        <begin position="6"/>
        <end position="32"/>
    </location>
</feature>
<evidence type="ECO:0000313" key="3">
    <source>
        <dbReference type="Proteomes" id="UP000034034"/>
    </source>
</evidence>
<keyword evidence="3" id="KW-1185">Reference proteome</keyword>
<accession>A0A0F7CNF2</accession>
<feature type="transmembrane region" description="Helical" evidence="1">
    <location>
        <begin position="113"/>
        <end position="132"/>
    </location>
</feature>
<keyword evidence="1" id="KW-0472">Membrane</keyword>
<organism evidence="2 3">
    <name type="scientific">Streptomyces xiamenensis</name>
    <dbReference type="NCBI Taxonomy" id="408015"/>
    <lineage>
        <taxon>Bacteria</taxon>
        <taxon>Bacillati</taxon>
        <taxon>Actinomycetota</taxon>
        <taxon>Actinomycetes</taxon>
        <taxon>Kitasatosporales</taxon>
        <taxon>Streptomycetaceae</taxon>
        <taxon>Streptomyces</taxon>
    </lineage>
</organism>
<dbReference type="HOGENOM" id="CLU_1805161_0_0_11"/>
<evidence type="ECO:0000313" key="2">
    <source>
        <dbReference type="EMBL" id="AKG42806.1"/>
    </source>
</evidence>
<protein>
    <submittedName>
        <fullName evidence="2">Uncharacterized protein</fullName>
    </submittedName>
</protein>
<sequence>MMVFVAVLLWVSPVIFAMSVLTVVVQLARWLLPGGLPRVPSAKPLLFGAALAWSGAGTLYVHAVGTYAGGFLFPDSVCLLELGTDEPPESRRHFPLGVVCQGTEMVPGWVNPALYALLVLGVVSLTAAAVYASTRPDRKSSHV</sequence>
<dbReference type="Proteomes" id="UP000034034">
    <property type="component" value="Chromosome"/>
</dbReference>
<evidence type="ECO:0000256" key="1">
    <source>
        <dbReference type="SAM" id="Phobius"/>
    </source>
</evidence>
<dbReference type="EMBL" id="CP009922">
    <property type="protein sequence ID" value="AKG42806.1"/>
    <property type="molecule type" value="Genomic_DNA"/>
</dbReference>
<proteinExistence type="predicted"/>
<keyword evidence="1" id="KW-1133">Transmembrane helix</keyword>